<dbReference type="GO" id="GO:0005634">
    <property type="term" value="C:nucleus"/>
    <property type="evidence" value="ECO:0007669"/>
    <property type="project" value="UniProtKB-SubCell"/>
</dbReference>
<dbReference type="GO" id="GO:0006351">
    <property type="term" value="P:DNA-templated transcription"/>
    <property type="evidence" value="ECO:0007669"/>
    <property type="project" value="UniProtKB-UniRule"/>
</dbReference>
<evidence type="ECO:0000259" key="4">
    <source>
        <dbReference type="PROSITE" id="PS51666"/>
    </source>
</evidence>
<evidence type="ECO:0000256" key="2">
    <source>
        <dbReference type="ARBA" id="ARBA00023242"/>
    </source>
</evidence>
<accession>A0A6A6MCD2</accession>
<dbReference type="PANTHER" id="PTHR31602:SF42">
    <property type="entry name" value="GROWTH-REGULATING FACTOR 2"/>
    <property type="match status" value="1"/>
</dbReference>
<gene>
    <name evidence="5" type="ORF">GH714_004251</name>
</gene>
<dbReference type="PANTHER" id="PTHR31602">
    <property type="entry name" value="GROWTH-REGULATING FACTOR 5"/>
    <property type="match status" value="1"/>
</dbReference>
<dbReference type="AlphaFoldDB" id="A0A6A6MCD2"/>
<keyword evidence="6" id="KW-1185">Reference proteome</keyword>
<reference evidence="5 6" key="1">
    <citation type="journal article" date="2020" name="Mol. Plant">
        <title>The Chromosome-Based Rubber Tree Genome Provides New Insights into Spurge Genome Evolution and Rubber Biosynthesis.</title>
        <authorList>
            <person name="Liu J."/>
            <person name="Shi C."/>
            <person name="Shi C.C."/>
            <person name="Li W."/>
            <person name="Zhang Q.J."/>
            <person name="Zhang Y."/>
            <person name="Li K."/>
            <person name="Lu H.F."/>
            <person name="Shi C."/>
            <person name="Zhu S.T."/>
            <person name="Xiao Z.Y."/>
            <person name="Nan H."/>
            <person name="Yue Y."/>
            <person name="Zhu X.G."/>
            <person name="Wu Y."/>
            <person name="Hong X.N."/>
            <person name="Fan G.Y."/>
            <person name="Tong Y."/>
            <person name="Zhang D."/>
            <person name="Mao C.L."/>
            <person name="Liu Y.L."/>
            <person name="Hao S.J."/>
            <person name="Liu W.Q."/>
            <person name="Lv M.Q."/>
            <person name="Zhang H.B."/>
            <person name="Liu Y."/>
            <person name="Hu-Tang G.R."/>
            <person name="Wang J.P."/>
            <person name="Wang J.H."/>
            <person name="Sun Y.H."/>
            <person name="Ni S.B."/>
            <person name="Chen W.B."/>
            <person name="Zhang X.C."/>
            <person name="Jiao Y.N."/>
            <person name="Eichler E.E."/>
            <person name="Li G.H."/>
            <person name="Liu X."/>
            <person name="Gao L.Z."/>
        </authorList>
    </citation>
    <scope>NUCLEOTIDE SEQUENCE [LARGE SCALE GENOMIC DNA]</scope>
    <source>
        <strain evidence="6">cv. GT1</strain>
        <tissue evidence="5">Leaf</tissue>
    </source>
</reference>
<evidence type="ECO:0000313" key="5">
    <source>
        <dbReference type="EMBL" id="KAF2309609.1"/>
    </source>
</evidence>
<name>A0A6A6MCD2_HEVBR</name>
<dbReference type="EMBL" id="JAAGAX010000006">
    <property type="protein sequence ID" value="KAF2309609.1"/>
    <property type="molecule type" value="Genomic_DNA"/>
</dbReference>
<comment type="similarity">
    <text evidence="3">Belongs to the GRF family.</text>
</comment>
<sequence length="91" mass="10182">MLSFSCPKSEAISAERIPQNATLPYFHLTSSAYNRNTGYNYGSFNSANMHGVLTEARGPFTPSQWMELEHQALIYKYITANVPIPSNLLIP</sequence>
<dbReference type="GO" id="GO:0005524">
    <property type="term" value="F:ATP binding"/>
    <property type="evidence" value="ECO:0007669"/>
    <property type="project" value="UniProtKB-UniRule"/>
</dbReference>
<keyword evidence="3" id="KW-0010">Activator</keyword>
<dbReference type="SMART" id="SM00951">
    <property type="entry name" value="QLQ"/>
    <property type="match status" value="1"/>
</dbReference>
<feature type="domain" description="QLQ" evidence="4">
    <location>
        <begin position="59"/>
        <end position="91"/>
    </location>
</feature>
<keyword evidence="3" id="KW-0805">Transcription regulation</keyword>
<evidence type="ECO:0000313" key="6">
    <source>
        <dbReference type="Proteomes" id="UP000467840"/>
    </source>
</evidence>
<dbReference type="InterPro" id="IPR031137">
    <property type="entry name" value="GRF"/>
</dbReference>
<dbReference type="Proteomes" id="UP000467840">
    <property type="component" value="Chromosome 14"/>
</dbReference>
<keyword evidence="2 3" id="KW-0539">Nucleus</keyword>
<comment type="subcellular location">
    <subcellularLocation>
        <location evidence="1 3">Nucleus</location>
    </subcellularLocation>
</comment>
<comment type="domain">
    <text evidence="3">The QLQ domain and WRC domain may be involved in protein-protein interaction and DNA-binding, respectively.</text>
</comment>
<dbReference type="PROSITE" id="PS51666">
    <property type="entry name" value="QLQ"/>
    <property type="match status" value="1"/>
</dbReference>
<keyword evidence="3" id="KW-0804">Transcription</keyword>
<dbReference type="GO" id="GO:0006355">
    <property type="term" value="P:regulation of DNA-templated transcription"/>
    <property type="evidence" value="ECO:0007669"/>
    <property type="project" value="InterPro"/>
</dbReference>
<evidence type="ECO:0000256" key="3">
    <source>
        <dbReference type="RuleBase" id="RU367127"/>
    </source>
</evidence>
<evidence type="ECO:0000256" key="1">
    <source>
        <dbReference type="ARBA" id="ARBA00004123"/>
    </source>
</evidence>
<dbReference type="Pfam" id="PF08880">
    <property type="entry name" value="QLQ"/>
    <property type="match status" value="1"/>
</dbReference>
<dbReference type="GO" id="GO:0048731">
    <property type="term" value="P:system development"/>
    <property type="evidence" value="ECO:0007669"/>
    <property type="project" value="UniProtKB-ARBA"/>
</dbReference>
<proteinExistence type="inferred from homology"/>
<protein>
    <recommendedName>
        <fullName evidence="3">Growth-regulating factor</fullName>
    </recommendedName>
</protein>
<comment type="function">
    <text evidence="3">Transcription activator.</text>
</comment>
<comment type="caution">
    <text evidence="5">The sequence shown here is derived from an EMBL/GenBank/DDBJ whole genome shotgun (WGS) entry which is preliminary data.</text>
</comment>
<dbReference type="InterPro" id="IPR014978">
    <property type="entry name" value="Gln-Leu-Gln_QLQ"/>
</dbReference>
<organism evidence="5 6">
    <name type="scientific">Hevea brasiliensis</name>
    <name type="common">Para rubber tree</name>
    <name type="synonym">Siphonia brasiliensis</name>
    <dbReference type="NCBI Taxonomy" id="3981"/>
    <lineage>
        <taxon>Eukaryota</taxon>
        <taxon>Viridiplantae</taxon>
        <taxon>Streptophyta</taxon>
        <taxon>Embryophyta</taxon>
        <taxon>Tracheophyta</taxon>
        <taxon>Spermatophyta</taxon>
        <taxon>Magnoliopsida</taxon>
        <taxon>eudicotyledons</taxon>
        <taxon>Gunneridae</taxon>
        <taxon>Pentapetalae</taxon>
        <taxon>rosids</taxon>
        <taxon>fabids</taxon>
        <taxon>Malpighiales</taxon>
        <taxon>Euphorbiaceae</taxon>
        <taxon>Crotonoideae</taxon>
        <taxon>Micrandreae</taxon>
        <taxon>Hevea</taxon>
    </lineage>
</organism>